<accession>A0ABU5IQ25</accession>
<protein>
    <submittedName>
        <fullName evidence="3">Hpt domain-containing protein</fullName>
    </submittedName>
</protein>
<evidence type="ECO:0000259" key="2">
    <source>
        <dbReference type="Pfam" id="PF01627"/>
    </source>
</evidence>
<sequence>MSQTGSPKAPPPAVQAALARLRERFMSGLPQRWQEIHGAPDAAAQAAVLHQLAGVAGSFGLHALGEAARAGERAVLAGDEPALAQALAQMRACLETEGVRLP</sequence>
<dbReference type="RefSeq" id="WP_084267950.1">
    <property type="nucleotide sequence ID" value="NZ_JAXOJX010000091.1"/>
</dbReference>
<evidence type="ECO:0000313" key="3">
    <source>
        <dbReference type="EMBL" id="MDZ5460983.1"/>
    </source>
</evidence>
<dbReference type="InterPro" id="IPR036641">
    <property type="entry name" value="HPT_dom_sf"/>
</dbReference>
<organism evidence="3 4">
    <name type="scientific">Azohydromonas lata</name>
    <dbReference type="NCBI Taxonomy" id="45677"/>
    <lineage>
        <taxon>Bacteria</taxon>
        <taxon>Pseudomonadati</taxon>
        <taxon>Pseudomonadota</taxon>
        <taxon>Betaproteobacteria</taxon>
        <taxon>Burkholderiales</taxon>
        <taxon>Sphaerotilaceae</taxon>
        <taxon>Azohydromonas</taxon>
    </lineage>
</organism>
<dbReference type="Gene3D" id="1.20.120.160">
    <property type="entry name" value="HPT domain"/>
    <property type="match status" value="1"/>
</dbReference>
<proteinExistence type="predicted"/>
<keyword evidence="4" id="KW-1185">Reference proteome</keyword>
<name>A0ABU5IQ25_9BURK</name>
<gene>
    <name evidence="3" type="ORF">SM757_30850</name>
</gene>
<dbReference type="Proteomes" id="UP001293718">
    <property type="component" value="Unassembled WGS sequence"/>
</dbReference>
<keyword evidence="1" id="KW-0902">Two-component regulatory system</keyword>
<comment type="caution">
    <text evidence="3">The sequence shown here is derived from an EMBL/GenBank/DDBJ whole genome shotgun (WGS) entry which is preliminary data.</text>
</comment>
<reference evidence="3 4" key="1">
    <citation type="submission" date="2023-11" db="EMBL/GenBank/DDBJ databases">
        <title>Draft genome of Azohydromonas lata strain H1 (DSM1123), a polyhydroxyalkanoate producer.</title>
        <authorList>
            <person name="Traversa D."/>
            <person name="D'Addabbo P."/>
            <person name="Pazzani C."/>
            <person name="Manzari C."/>
            <person name="Chiara M."/>
            <person name="Scrascia M."/>
        </authorList>
    </citation>
    <scope>NUCLEOTIDE SEQUENCE [LARGE SCALE GENOMIC DNA]</scope>
    <source>
        <strain evidence="3 4">H1</strain>
    </source>
</reference>
<feature type="domain" description="HPt" evidence="2">
    <location>
        <begin position="21"/>
        <end position="95"/>
    </location>
</feature>
<evidence type="ECO:0000256" key="1">
    <source>
        <dbReference type="ARBA" id="ARBA00023012"/>
    </source>
</evidence>
<dbReference type="SUPFAM" id="SSF47226">
    <property type="entry name" value="Histidine-containing phosphotransfer domain, HPT domain"/>
    <property type="match status" value="1"/>
</dbReference>
<evidence type="ECO:0000313" key="4">
    <source>
        <dbReference type="Proteomes" id="UP001293718"/>
    </source>
</evidence>
<dbReference type="InterPro" id="IPR008207">
    <property type="entry name" value="Sig_transdc_His_kin_Hpt_dom"/>
</dbReference>
<dbReference type="Pfam" id="PF01627">
    <property type="entry name" value="Hpt"/>
    <property type="match status" value="1"/>
</dbReference>
<dbReference type="EMBL" id="JAXOJX010000091">
    <property type="protein sequence ID" value="MDZ5460983.1"/>
    <property type="molecule type" value="Genomic_DNA"/>
</dbReference>